<evidence type="ECO:0000313" key="8">
    <source>
        <dbReference type="EMBL" id="GFP87133.1"/>
    </source>
</evidence>
<dbReference type="AlphaFoldDB" id="A0A830BSZ0"/>
<dbReference type="InterPro" id="IPR035898">
    <property type="entry name" value="TAZ_dom_sf"/>
</dbReference>
<dbReference type="Pfam" id="PF02135">
    <property type="entry name" value="zf-TAZ"/>
    <property type="match status" value="1"/>
</dbReference>
<evidence type="ECO:0000313" key="9">
    <source>
        <dbReference type="Proteomes" id="UP000653305"/>
    </source>
</evidence>
<dbReference type="PANTHER" id="PTHR46287:SF1">
    <property type="entry name" value="BTB_POZ AND TAZ DOMAIN-CONTAINING PROTEIN 3"/>
    <property type="match status" value="1"/>
</dbReference>
<dbReference type="Pfam" id="PF00651">
    <property type="entry name" value="BTB"/>
    <property type="match status" value="1"/>
</dbReference>
<accession>A0A830BSZ0</accession>
<evidence type="ECO:0000259" key="7">
    <source>
        <dbReference type="PROSITE" id="PS50134"/>
    </source>
</evidence>
<dbReference type="CDD" id="cd14733">
    <property type="entry name" value="BACK"/>
    <property type="match status" value="1"/>
</dbReference>
<dbReference type="GO" id="GO:0009725">
    <property type="term" value="P:response to hormone"/>
    <property type="evidence" value="ECO:0007669"/>
    <property type="project" value="UniProtKB-ARBA"/>
</dbReference>
<evidence type="ECO:0000256" key="2">
    <source>
        <dbReference type="ARBA" id="ARBA00022723"/>
    </source>
</evidence>
<organism evidence="8 9">
    <name type="scientific">Phtheirospermum japonicum</name>
    <dbReference type="NCBI Taxonomy" id="374723"/>
    <lineage>
        <taxon>Eukaryota</taxon>
        <taxon>Viridiplantae</taxon>
        <taxon>Streptophyta</taxon>
        <taxon>Embryophyta</taxon>
        <taxon>Tracheophyta</taxon>
        <taxon>Spermatophyta</taxon>
        <taxon>Magnoliopsida</taxon>
        <taxon>eudicotyledons</taxon>
        <taxon>Gunneridae</taxon>
        <taxon>Pentapetalae</taxon>
        <taxon>asterids</taxon>
        <taxon>lamiids</taxon>
        <taxon>Lamiales</taxon>
        <taxon>Orobanchaceae</taxon>
        <taxon>Orobanchaceae incertae sedis</taxon>
        <taxon>Phtheirospermum</taxon>
    </lineage>
</organism>
<keyword evidence="9" id="KW-1185">Reference proteome</keyword>
<dbReference type="PROSITE" id="PS50134">
    <property type="entry name" value="ZF_TAZ"/>
    <property type="match status" value="1"/>
</dbReference>
<dbReference type="EMBL" id="BMAC01000138">
    <property type="protein sequence ID" value="GFP87133.1"/>
    <property type="molecule type" value="Genomic_DNA"/>
</dbReference>
<keyword evidence="2" id="KW-0479">Metal-binding</keyword>
<dbReference type="Gene3D" id="1.20.1020.10">
    <property type="entry name" value="TAZ domain"/>
    <property type="match status" value="1"/>
</dbReference>
<dbReference type="InterPro" id="IPR000197">
    <property type="entry name" value="Znf_TAZ"/>
</dbReference>
<evidence type="ECO:0000256" key="4">
    <source>
        <dbReference type="ARBA" id="ARBA00022786"/>
    </source>
</evidence>
<dbReference type="PANTHER" id="PTHR46287">
    <property type="entry name" value="BTB/POZ AND TAZ DOMAIN-CONTAINING PROTEIN 3-RELATED"/>
    <property type="match status" value="1"/>
</dbReference>
<keyword evidence="3" id="KW-0863">Zinc-finger</keyword>
<dbReference type="InterPro" id="IPR011333">
    <property type="entry name" value="SKP1/BTB/POZ_sf"/>
</dbReference>
<feature type="domain" description="TAZ-type" evidence="7">
    <location>
        <begin position="255"/>
        <end position="354"/>
    </location>
</feature>
<keyword evidence="4" id="KW-0833">Ubl conjugation pathway</keyword>
<dbReference type="SMART" id="SM00225">
    <property type="entry name" value="BTB"/>
    <property type="match status" value="1"/>
</dbReference>
<sequence>MGSPAVDISWPSFDIQIEEENSDNFLDNTKPSVYCNPNIPEPPPLPLPPRRILIRRLGKCCFVPKETRDVWDKLFKEKYGADVHIVSGDGLIIEAHHCVLSVASQVLGNVLQQSKVKNGIRYINIHGVPNDALRAFIRFLYSSCYEEEEIKKFVLHLLVLSHSYAVPSLKRTCEHFLEQGWLTKENVIDVLQLARNCDAPRLALVCLRMVVRYFKCISTTEAWKVMKRSNPSLEQELLESVVEADTRKQERVKKIEEKRVYLQLHEAMEALLHICRDGCRTIGPRDKVLKGSSHVACGFPACKGLETLIRHFSGCKAKVPGGCVHCKRMWQLLELHSRMCNDPEYCKVPLCRHFKVKMQQQSKKDEAKWRVLVSKVMAEKKAQKLFSSQRPSF</sequence>
<comment type="caution">
    <text evidence="8">The sequence shown here is derived from an EMBL/GenBank/DDBJ whole genome shotgun (WGS) entry which is preliminary data.</text>
</comment>
<dbReference type="InterPro" id="IPR044513">
    <property type="entry name" value="BT1/2/3/4/5"/>
</dbReference>
<dbReference type="PROSITE" id="PS50097">
    <property type="entry name" value="BTB"/>
    <property type="match status" value="1"/>
</dbReference>
<dbReference type="SMART" id="SM00551">
    <property type="entry name" value="ZnF_TAZ"/>
    <property type="match status" value="1"/>
</dbReference>
<proteinExistence type="predicted"/>
<dbReference type="GO" id="GO:0008270">
    <property type="term" value="F:zinc ion binding"/>
    <property type="evidence" value="ECO:0007669"/>
    <property type="project" value="UniProtKB-KW"/>
</dbReference>
<dbReference type="Gene3D" id="3.30.710.10">
    <property type="entry name" value="Potassium Channel Kv1.1, Chain A"/>
    <property type="match status" value="1"/>
</dbReference>
<dbReference type="GO" id="GO:0042542">
    <property type="term" value="P:response to hydrogen peroxide"/>
    <property type="evidence" value="ECO:0007669"/>
    <property type="project" value="UniProtKB-ARBA"/>
</dbReference>
<dbReference type="FunFam" id="1.25.40.420:FF:000012">
    <property type="entry name" value="BTB/POZ and TAZ domain-containing protein 2"/>
    <property type="match status" value="1"/>
</dbReference>
<dbReference type="GO" id="GO:0005516">
    <property type="term" value="F:calmodulin binding"/>
    <property type="evidence" value="ECO:0007669"/>
    <property type="project" value="UniProtKB-ARBA"/>
</dbReference>
<dbReference type="GO" id="GO:0009751">
    <property type="term" value="P:response to salicylic acid"/>
    <property type="evidence" value="ECO:0007669"/>
    <property type="project" value="UniProtKB-ARBA"/>
</dbReference>
<protein>
    <submittedName>
        <fullName evidence="8">BTB/POZ and TAZ domain-containing protein 3</fullName>
    </submittedName>
</protein>
<evidence type="ECO:0000256" key="5">
    <source>
        <dbReference type="ARBA" id="ARBA00022833"/>
    </source>
</evidence>
<evidence type="ECO:0000256" key="3">
    <source>
        <dbReference type="ARBA" id="ARBA00022771"/>
    </source>
</evidence>
<comment type="pathway">
    <text evidence="1">Protein modification; protein ubiquitination.</text>
</comment>
<dbReference type="Gene3D" id="1.25.40.420">
    <property type="match status" value="1"/>
</dbReference>
<reference evidence="8" key="1">
    <citation type="submission" date="2020-07" db="EMBL/GenBank/DDBJ databases">
        <title>Ethylene signaling mediates host invasion by parasitic plants.</title>
        <authorList>
            <person name="Yoshida S."/>
        </authorList>
    </citation>
    <scope>NUCLEOTIDE SEQUENCE</scope>
    <source>
        <strain evidence="8">Okayama</strain>
    </source>
</reference>
<name>A0A830BSZ0_9LAMI</name>
<feature type="domain" description="BTB" evidence="6">
    <location>
        <begin position="81"/>
        <end position="149"/>
    </location>
</feature>
<dbReference type="SUPFAM" id="SSF54695">
    <property type="entry name" value="POZ domain"/>
    <property type="match status" value="1"/>
</dbReference>
<dbReference type="FunFam" id="1.20.1020.10:FF:000004">
    <property type="entry name" value="BTB/POZ and TAZ domain-containing protein 2"/>
    <property type="match status" value="1"/>
</dbReference>
<dbReference type="SUPFAM" id="SSF57933">
    <property type="entry name" value="TAZ domain"/>
    <property type="match status" value="1"/>
</dbReference>
<dbReference type="GO" id="GO:0006355">
    <property type="term" value="P:regulation of DNA-templated transcription"/>
    <property type="evidence" value="ECO:0007669"/>
    <property type="project" value="UniProtKB-ARBA"/>
</dbReference>
<gene>
    <name evidence="8" type="ORF">PHJA_000857000</name>
</gene>
<dbReference type="Proteomes" id="UP000653305">
    <property type="component" value="Unassembled WGS sequence"/>
</dbReference>
<dbReference type="OrthoDB" id="636773at2759"/>
<evidence type="ECO:0000256" key="1">
    <source>
        <dbReference type="ARBA" id="ARBA00004906"/>
    </source>
</evidence>
<evidence type="ECO:0000259" key="6">
    <source>
        <dbReference type="PROSITE" id="PS50097"/>
    </source>
</evidence>
<dbReference type="InterPro" id="IPR000210">
    <property type="entry name" value="BTB/POZ_dom"/>
</dbReference>
<keyword evidence="5" id="KW-0862">Zinc</keyword>